<dbReference type="PANTHER" id="PTHR28576:SF2">
    <property type="entry name" value="PIGGYBAC TRANSPOSABLE ELEMENT-DERIVED PROTEIN 5"/>
    <property type="match status" value="1"/>
</dbReference>
<evidence type="ECO:0000259" key="2">
    <source>
        <dbReference type="Pfam" id="PF13843"/>
    </source>
</evidence>
<dbReference type="GO" id="GO:0004803">
    <property type="term" value="F:transposase activity"/>
    <property type="evidence" value="ECO:0007669"/>
    <property type="project" value="InterPro"/>
</dbReference>
<dbReference type="Pfam" id="PF13843">
    <property type="entry name" value="DDE_Tnp_1_7"/>
    <property type="match status" value="1"/>
</dbReference>
<feature type="domain" description="PiggyBac transposable element-derived protein" evidence="2">
    <location>
        <begin position="120"/>
        <end position="482"/>
    </location>
</feature>
<dbReference type="Proteomes" id="UP000694428">
    <property type="component" value="Unplaced"/>
</dbReference>
<evidence type="ECO:0000313" key="4">
    <source>
        <dbReference type="Proteomes" id="UP000694428"/>
    </source>
</evidence>
<reference evidence="3" key="2">
    <citation type="submission" date="2025-09" db="UniProtKB">
        <authorList>
            <consortium name="Ensembl"/>
        </authorList>
    </citation>
    <scope>IDENTIFICATION</scope>
</reference>
<dbReference type="PANTHER" id="PTHR28576">
    <property type="entry name" value="PIGGYBAC TRANSPOSABLE ELEMENT-DERIVED PROTEIN 5"/>
    <property type="match status" value="1"/>
</dbReference>
<reference evidence="3" key="1">
    <citation type="submission" date="2025-08" db="UniProtKB">
        <authorList>
            <consortium name="Ensembl"/>
        </authorList>
    </citation>
    <scope>IDENTIFICATION</scope>
</reference>
<sequence>MAEGGGGPARRKALSLLEAARSRYESLQISDDVFGESGQDSSGNPFYSTSADSRSAASSQDEEDDEEGEGRPEGPCPRSRAGEEEEDAETGGWTRSLRDVPPPRFKDSSGPTRKMPLTASAMDFFQLFVPDNVLKNMVVQTNMYAKKYQERFGSDDTWIDVTLTEMKAFLGYMISTSIHHCESVLSIWSSGFYSNKSIALIMTQSRFEKILKYFHIVAFRSSQTTHGLYKIQPFLESLQNGFDSAFRPSQAQVRVNLFVRNITYILWVVLLKKKKKKGRKSDSSILFPPFHFCIYVHLKEGSGADGLDALKNKPQLHSMVAKSLCQNASGKNYIIFTGPSITSLNLFEEFEKQGIYCCGLLSTRKSDCTGLPPSMLNNPDTPQSRGQYRIRMKGNMSLICWYNKGHFRFLTNAYSPVQQGVIIKRKSGEIPCPLAVEAFAAHLSYICKYDDKYSKYFISHKPNKTWQQVFWFAISIAINNAYILYKMSEAYHVTRYSRAQFGERLVKELLGLEDTSPSH</sequence>
<feature type="compositionally biased region" description="Low complexity" evidence="1">
    <location>
        <begin position="50"/>
        <end position="59"/>
    </location>
</feature>
<feature type="region of interest" description="Disordered" evidence="1">
    <location>
        <begin position="31"/>
        <end position="113"/>
    </location>
</feature>
<dbReference type="Ensembl" id="ENSPSTT00000006913.1">
    <property type="protein sequence ID" value="ENSPSTP00000006584.1"/>
    <property type="gene ID" value="ENSPSTG00000004663.1"/>
</dbReference>
<proteinExistence type="predicted"/>
<keyword evidence="4" id="KW-1185">Reference proteome</keyword>
<accession>A0A8C9EVK8</accession>
<name>A0A8C9EVK8_PAVCR</name>
<protein>
    <submittedName>
        <fullName evidence="3">PiggyBac transposable element derived 5</fullName>
    </submittedName>
</protein>
<dbReference type="InterPro" id="IPR029526">
    <property type="entry name" value="PGBD"/>
</dbReference>
<dbReference type="InterPro" id="IPR042423">
    <property type="entry name" value="PGBD5"/>
</dbReference>
<evidence type="ECO:0000256" key="1">
    <source>
        <dbReference type="SAM" id="MobiDB-lite"/>
    </source>
</evidence>
<evidence type="ECO:0000313" key="3">
    <source>
        <dbReference type="Ensembl" id="ENSPSTP00000006584.1"/>
    </source>
</evidence>
<dbReference type="GO" id="GO:0005634">
    <property type="term" value="C:nucleus"/>
    <property type="evidence" value="ECO:0007669"/>
    <property type="project" value="TreeGrafter"/>
</dbReference>
<dbReference type="AlphaFoldDB" id="A0A8C9EVK8"/>
<organism evidence="3 4">
    <name type="scientific">Pavo cristatus</name>
    <name type="common">Indian peafowl</name>
    <name type="synonym">Blue peafowl</name>
    <dbReference type="NCBI Taxonomy" id="9049"/>
    <lineage>
        <taxon>Eukaryota</taxon>
        <taxon>Metazoa</taxon>
        <taxon>Chordata</taxon>
        <taxon>Craniata</taxon>
        <taxon>Vertebrata</taxon>
        <taxon>Euteleostomi</taxon>
        <taxon>Archelosauria</taxon>
        <taxon>Archosauria</taxon>
        <taxon>Dinosauria</taxon>
        <taxon>Saurischia</taxon>
        <taxon>Theropoda</taxon>
        <taxon>Coelurosauria</taxon>
        <taxon>Aves</taxon>
        <taxon>Neognathae</taxon>
        <taxon>Galloanserae</taxon>
        <taxon>Galliformes</taxon>
        <taxon>Phasianidae</taxon>
        <taxon>Phasianinae</taxon>
        <taxon>Pavo</taxon>
    </lineage>
</organism>
<feature type="compositionally biased region" description="Polar residues" evidence="1">
    <location>
        <begin position="38"/>
        <end position="49"/>
    </location>
</feature>
<dbReference type="GO" id="GO:0098038">
    <property type="term" value="P:non-replicative DNA transposition"/>
    <property type="evidence" value="ECO:0007669"/>
    <property type="project" value="InterPro"/>
</dbReference>